<feature type="region of interest" description="Disordered" evidence="1">
    <location>
        <begin position="123"/>
        <end position="156"/>
    </location>
</feature>
<dbReference type="AlphaFoldDB" id="A0AA39YIR4"/>
<evidence type="ECO:0000313" key="2">
    <source>
        <dbReference type="EMBL" id="KAK0653386.1"/>
    </source>
</evidence>
<feature type="compositionally biased region" description="Polar residues" evidence="1">
    <location>
        <begin position="783"/>
        <end position="793"/>
    </location>
</feature>
<gene>
    <name evidence="2" type="ORF">DIS24_g6137</name>
</gene>
<sequence>MHDELHRSRKLAFDEKVIDERRATVADRSAVLQRILGYAKVNGPFTAPPPLPAADTVSTSTVLTPTISSGHAVSKDLQPLSSVAARTKWSPTIDVVAQRNVKSQPSLGRQEATMQIAQPISNSLLPHQSTDSQKKPKLQSSPKKHLDRKALVEPARRKYHPDLLGFTFPAAPAPEDKRDQKMNDTMSYGGFTGQDSPAAGRRVLGNAFTPEPFAPPSAQSSEFDIYRDAESTSTEGEPQFNNNANVHNKVLHDMSSKRTIIGNSSQFQPTPQPPRQPPTQCNVVPNLGYLFDQWFRFGRKHWEGLCLLQPREIPIHSVTARTIPCPPRTSPHEIVEKPAKLFTIADQHDAAEVKMIEVEVLPESDNMRKALLNSHHPYHETSTANPNIWTILYIQEKPSRFPENSAKGPEKLGKGDTGVVGTPVAKRRRGTQGQGVEEPVVGEETVQTSWQLVAWPSAHVSRFMEVLGPVREKDLSDEQTENRSSAGRTPLAPKIVQVRQQPSLGKPQSGRVHLKDARAYAEYMATAQARAEKQQNASDGAPQVVADREKIPFPLQPPFYFRVDAVAGRVKQLQQLSGNMSSLSIGNESDENVVLVHEMQRLTCLRFQRGGAHPLLAGNDVDLNYWNTFCEYFAKGEVQLEVLSPVDGEPVILSEREQQLRRGTGARNVSTWGEELDASHSAGTSKGRLDALRCGGRTWGTPIPESMKSAIKDEREDEPDSTPLLQRQHTPYGAQNGFQRHGTHNAYQFISKARNTTRHQSLHQLPSLSKPMDHLQHARVSSFPKTSSTTCTKQHSDRQDGSSVETIKAKPIIDVTNKTPVAQPKFVGAAAGRTGPLMKGWQMEMLDALGKGQSPVWQGWTERSASYQEREKDIEHGEKRIAQEAFSHWSKEVQVQDEDRSCRDDNTMFQTYAAETKRRHGDMVRLQAAKPLREKLDDNEDMLRGREAMYQSRKHMDEVRLEAIRRECNKGRMSPKTGMRILEKSLRVGQQQKQEENQQRQHQQQQEYQQRQYQQQPVHPVNQGALGRLDQAYRFQHLHQPPYVPGVLARPIPQTVPYGMHQQQYHNHPQHQQHAPFGYGFANPYADAQRRAQHLLGMNQAAYPYGQHVPQAYGQVQQPYAQAQQQPFHSHLQQIGRNFNQQMAAPPPAMQQTAPGAPGVPSYFVWQQVSGALAAEQQRASYSNAMEYEEADEEDEDDDDDEYEGGYY</sequence>
<reference evidence="2" key="1">
    <citation type="submission" date="2023-06" db="EMBL/GenBank/DDBJ databases">
        <title>Multi-omics analyses reveal the molecular pathogenesis toolkit of Lasiodiplodia hormozganensis, a cross-kingdom pathogen.</title>
        <authorList>
            <person name="Felix C."/>
            <person name="Meneses R."/>
            <person name="Goncalves M.F.M."/>
            <person name="Tilleman L."/>
            <person name="Duarte A.S."/>
            <person name="Jorrin-Novo J.V."/>
            <person name="Van De Peer Y."/>
            <person name="Deforce D."/>
            <person name="Van Nieuwerburgh F."/>
            <person name="Esteves A.C."/>
            <person name="Alves A."/>
        </authorList>
    </citation>
    <scope>NUCLEOTIDE SEQUENCE</scope>
    <source>
        <strain evidence="2">CBS 339.90</strain>
    </source>
</reference>
<name>A0AA39YIR4_9PEZI</name>
<keyword evidence="3" id="KW-1185">Reference proteome</keyword>
<protein>
    <submittedName>
        <fullName evidence="2">Uncharacterized protein</fullName>
    </submittedName>
</protein>
<feature type="region of interest" description="Disordered" evidence="1">
    <location>
        <begin position="1176"/>
        <end position="1208"/>
    </location>
</feature>
<comment type="caution">
    <text evidence="2">The sequence shown here is derived from an EMBL/GenBank/DDBJ whole genome shotgun (WGS) entry which is preliminary data.</text>
</comment>
<proteinExistence type="predicted"/>
<feature type="region of interest" description="Disordered" evidence="1">
    <location>
        <begin position="473"/>
        <end position="494"/>
    </location>
</feature>
<evidence type="ECO:0000256" key="1">
    <source>
        <dbReference type="SAM" id="MobiDB-lite"/>
    </source>
</evidence>
<evidence type="ECO:0000313" key="3">
    <source>
        <dbReference type="Proteomes" id="UP001175001"/>
    </source>
</evidence>
<dbReference type="Proteomes" id="UP001175001">
    <property type="component" value="Unassembled WGS sequence"/>
</dbReference>
<dbReference type="EMBL" id="JAUJDW010000028">
    <property type="protein sequence ID" value="KAK0653386.1"/>
    <property type="molecule type" value="Genomic_DNA"/>
</dbReference>
<feature type="compositionally biased region" description="Acidic residues" evidence="1">
    <location>
        <begin position="1187"/>
        <end position="1208"/>
    </location>
</feature>
<feature type="region of interest" description="Disordered" evidence="1">
    <location>
        <begin position="768"/>
        <end position="805"/>
    </location>
</feature>
<accession>A0AA39YIR4</accession>
<organism evidence="2 3">
    <name type="scientific">Lasiodiplodia hormozganensis</name>
    <dbReference type="NCBI Taxonomy" id="869390"/>
    <lineage>
        <taxon>Eukaryota</taxon>
        <taxon>Fungi</taxon>
        <taxon>Dikarya</taxon>
        <taxon>Ascomycota</taxon>
        <taxon>Pezizomycotina</taxon>
        <taxon>Dothideomycetes</taxon>
        <taxon>Dothideomycetes incertae sedis</taxon>
        <taxon>Botryosphaeriales</taxon>
        <taxon>Botryosphaeriaceae</taxon>
        <taxon>Lasiodiplodia</taxon>
    </lineage>
</organism>
<feature type="region of interest" description="Disordered" evidence="1">
    <location>
        <begin position="712"/>
        <end position="740"/>
    </location>
</feature>
<feature type="compositionally biased region" description="Low complexity" evidence="1">
    <location>
        <begin position="1000"/>
        <end position="1016"/>
    </location>
</feature>
<feature type="region of interest" description="Disordered" evidence="1">
    <location>
        <begin position="987"/>
        <end position="1017"/>
    </location>
</feature>
<feature type="region of interest" description="Disordered" evidence="1">
    <location>
        <begin position="401"/>
        <end position="442"/>
    </location>
</feature>